<dbReference type="OrthoDB" id="7426044at2759"/>
<evidence type="ECO:0000256" key="2">
    <source>
        <dbReference type="SAM" id="SignalP"/>
    </source>
</evidence>
<dbReference type="InterPro" id="IPR036508">
    <property type="entry name" value="Chitin-bd_dom_sf"/>
</dbReference>
<dbReference type="EMBL" id="CH902619">
    <property type="protein sequence ID" value="EDV37976.1"/>
    <property type="molecule type" value="Genomic_DNA"/>
</dbReference>
<dbReference type="SUPFAM" id="SSF57625">
    <property type="entry name" value="Invertebrate chitin-binding proteins"/>
    <property type="match status" value="1"/>
</dbReference>
<evidence type="ECO:0000313" key="4">
    <source>
        <dbReference type="EMBL" id="EDV37976.1"/>
    </source>
</evidence>
<dbReference type="PROSITE" id="PS50940">
    <property type="entry name" value="CHIT_BIND_II"/>
    <property type="match status" value="1"/>
</dbReference>
<feature type="region of interest" description="Disordered" evidence="1">
    <location>
        <begin position="112"/>
        <end position="134"/>
    </location>
</feature>
<dbReference type="KEGG" id="dan:6496562"/>
<dbReference type="GO" id="GO:0008061">
    <property type="term" value="F:chitin binding"/>
    <property type="evidence" value="ECO:0007669"/>
    <property type="project" value="InterPro"/>
</dbReference>
<feature type="compositionally biased region" description="Low complexity" evidence="1">
    <location>
        <begin position="258"/>
        <end position="267"/>
    </location>
</feature>
<evidence type="ECO:0000259" key="3">
    <source>
        <dbReference type="PROSITE" id="PS50940"/>
    </source>
</evidence>
<dbReference type="OMA" id="PKGFEAR"/>
<dbReference type="GeneID" id="6496562"/>
<reference evidence="4 5" key="1">
    <citation type="journal article" date="2007" name="Nature">
        <title>Evolution of genes and genomes on the Drosophila phylogeny.</title>
        <authorList>
            <consortium name="Drosophila 12 Genomes Consortium"/>
            <person name="Clark A.G."/>
            <person name="Eisen M.B."/>
            <person name="Smith D.R."/>
            <person name="Bergman C.M."/>
            <person name="Oliver B."/>
            <person name="Markow T.A."/>
            <person name="Kaufman T.C."/>
            <person name="Kellis M."/>
            <person name="Gelbart W."/>
            <person name="Iyer V.N."/>
            <person name="Pollard D.A."/>
            <person name="Sackton T.B."/>
            <person name="Larracuente A.M."/>
            <person name="Singh N.D."/>
            <person name="Abad J.P."/>
            <person name="Abt D.N."/>
            <person name="Adryan B."/>
            <person name="Aguade M."/>
            <person name="Akashi H."/>
            <person name="Anderson W.W."/>
            <person name="Aquadro C.F."/>
            <person name="Ardell D.H."/>
            <person name="Arguello R."/>
            <person name="Artieri C.G."/>
            <person name="Barbash D.A."/>
            <person name="Barker D."/>
            <person name="Barsanti P."/>
            <person name="Batterham P."/>
            <person name="Batzoglou S."/>
            <person name="Begun D."/>
            <person name="Bhutkar A."/>
            <person name="Blanco E."/>
            <person name="Bosak S.A."/>
            <person name="Bradley R.K."/>
            <person name="Brand A.D."/>
            <person name="Brent M.R."/>
            <person name="Brooks A.N."/>
            <person name="Brown R.H."/>
            <person name="Butlin R.K."/>
            <person name="Caggese C."/>
            <person name="Calvi B.R."/>
            <person name="Bernardo de Carvalho A."/>
            <person name="Caspi A."/>
            <person name="Castrezana S."/>
            <person name="Celniker S.E."/>
            <person name="Chang J.L."/>
            <person name="Chapple C."/>
            <person name="Chatterji S."/>
            <person name="Chinwalla A."/>
            <person name="Civetta A."/>
            <person name="Clifton S.W."/>
            <person name="Comeron J.M."/>
            <person name="Costello J.C."/>
            <person name="Coyne J.A."/>
            <person name="Daub J."/>
            <person name="David R.G."/>
            <person name="Delcher A.L."/>
            <person name="Delehaunty K."/>
            <person name="Do C.B."/>
            <person name="Ebling H."/>
            <person name="Edwards K."/>
            <person name="Eickbush T."/>
            <person name="Evans J.D."/>
            <person name="Filipski A."/>
            <person name="Findeiss S."/>
            <person name="Freyhult E."/>
            <person name="Fulton L."/>
            <person name="Fulton R."/>
            <person name="Garcia A.C."/>
            <person name="Gardiner A."/>
            <person name="Garfield D.A."/>
            <person name="Garvin B.E."/>
            <person name="Gibson G."/>
            <person name="Gilbert D."/>
            <person name="Gnerre S."/>
            <person name="Godfrey J."/>
            <person name="Good R."/>
            <person name="Gotea V."/>
            <person name="Gravely B."/>
            <person name="Greenberg A.J."/>
            <person name="Griffiths-Jones S."/>
            <person name="Gross S."/>
            <person name="Guigo R."/>
            <person name="Gustafson E.A."/>
            <person name="Haerty W."/>
            <person name="Hahn M.W."/>
            <person name="Halligan D.L."/>
            <person name="Halpern A.L."/>
            <person name="Halter G.M."/>
            <person name="Han M.V."/>
            <person name="Heger A."/>
            <person name="Hillier L."/>
            <person name="Hinrichs A.S."/>
            <person name="Holmes I."/>
            <person name="Hoskins R.A."/>
            <person name="Hubisz M.J."/>
            <person name="Hultmark D."/>
            <person name="Huntley M.A."/>
            <person name="Jaffe D.B."/>
            <person name="Jagadeeshan S."/>
            <person name="Jeck W.R."/>
            <person name="Johnson J."/>
            <person name="Jones C.D."/>
            <person name="Jordan W.C."/>
            <person name="Karpen G.H."/>
            <person name="Kataoka E."/>
            <person name="Keightley P.D."/>
            <person name="Kheradpour P."/>
            <person name="Kirkness E.F."/>
            <person name="Koerich L.B."/>
            <person name="Kristiansen K."/>
            <person name="Kudrna D."/>
            <person name="Kulathinal R.J."/>
            <person name="Kumar S."/>
            <person name="Kwok R."/>
            <person name="Lander E."/>
            <person name="Langley C.H."/>
            <person name="Lapoint R."/>
            <person name="Lazzaro B.P."/>
            <person name="Lee S.J."/>
            <person name="Levesque L."/>
            <person name="Li R."/>
            <person name="Lin C.F."/>
            <person name="Lin M.F."/>
            <person name="Lindblad-Toh K."/>
            <person name="Llopart A."/>
            <person name="Long M."/>
            <person name="Low L."/>
            <person name="Lozovsky E."/>
            <person name="Lu J."/>
            <person name="Luo M."/>
            <person name="Machado C.A."/>
            <person name="Makalowski W."/>
            <person name="Marzo M."/>
            <person name="Matsuda M."/>
            <person name="Matzkin L."/>
            <person name="McAllister B."/>
            <person name="McBride C.S."/>
            <person name="McKernan B."/>
            <person name="McKernan K."/>
            <person name="Mendez-Lago M."/>
            <person name="Minx P."/>
            <person name="Mollenhauer M.U."/>
            <person name="Montooth K."/>
            <person name="Mount S.M."/>
            <person name="Mu X."/>
            <person name="Myers E."/>
            <person name="Negre B."/>
            <person name="Newfeld S."/>
            <person name="Nielsen R."/>
            <person name="Noor M.A."/>
            <person name="O'Grady P."/>
            <person name="Pachter L."/>
            <person name="Papaceit M."/>
            <person name="Parisi M.J."/>
            <person name="Parisi M."/>
            <person name="Parts L."/>
            <person name="Pedersen J.S."/>
            <person name="Pesole G."/>
            <person name="Phillippy A.M."/>
            <person name="Ponting C.P."/>
            <person name="Pop M."/>
            <person name="Porcelli D."/>
            <person name="Powell J.R."/>
            <person name="Prohaska S."/>
            <person name="Pruitt K."/>
            <person name="Puig M."/>
            <person name="Quesneville H."/>
            <person name="Ram K.R."/>
            <person name="Rand D."/>
            <person name="Rasmussen M.D."/>
            <person name="Reed L.K."/>
            <person name="Reenan R."/>
            <person name="Reily A."/>
            <person name="Remington K.A."/>
            <person name="Rieger T.T."/>
            <person name="Ritchie M.G."/>
            <person name="Robin C."/>
            <person name="Rogers Y.H."/>
            <person name="Rohde C."/>
            <person name="Rozas J."/>
            <person name="Rubenfield M.J."/>
            <person name="Ruiz A."/>
            <person name="Russo S."/>
            <person name="Salzberg S.L."/>
            <person name="Sanchez-Gracia A."/>
            <person name="Saranga D.J."/>
            <person name="Sato H."/>
            <person name="Schaeffer S.W."/>
            <person name="Schatz M.C."/>
            <person name="Schlenke T."/>
            <person name="Schwartz R."/>
            <person name="Segarra C."/>
            <person name="Singh R.S."/>
            <person name="Sirot L."/>
            <person name="Sirota M."/>
            <person name="Sisneros N.B."/>
            <person name="Smith C.D."/>
            <person name="Smith T.F."/>
            <person name="Spieth J."/>
            <person name="Stage D.E."/>
            <person name="Stark A."/>
            <person name="Stephan W."/>
            <person name="Strausberg R.L."/>
            <person name="Strempel S."/>
            <person name="Sturgill D."/>
            <person name="Sutton G."/>
            <person name="Sutton G.G."/>
            <person name="Tao W."/>
            <person name="Teichmann S."/>
            <person name="Tobari Y.N."/>
            <person name="Tomimura Y."/>
            <person name="Tsolas J.M."/>
            <person name="Valente V.L."/>
            <person name="Venter E."/>
            <person name="Venter J.C."/>
            <person name="Vicario S."/>
            <person name="Vieira F.G."/>
            <person name="Vilella A.J."/>
            <person name="Villasante A."/>
            <person name="Walenz B."/>
            <person name="Wang J."/>
            <person name="Wasserman M."/>
            <person name="Watts T."/>
            <person name="Wilson D."/>
            <person name="Wilson R.K."/>
            <person name="Wing R.A."/>
            <person name="Wolfner M.F."/>
            <person name="Wong A."/>
            <person name="Wong G.K."/>
            <person name="Wu C.I."/>
            <person name="Wu G."/>
            <person name="Yamamoto D."/>
            <person name="Yang H.P."/>
            <person name="Yang S.P."/>
            <person name="Yorke J.A."/>
            <person name="Yoshida K."/>
            <person name="Zdobnov E."/>
            <person name="Zhang P."/>
            <person name="Zhang Y."/>
            <person name="Zimin A.V."/>
            <person name="Baldwin J."/>
            <person name="Abdouelleil A."/>
            <person name="Abdulkadir J."/>
            <person name="Abebe A."/>
            <person name="Abera B."/>
            <person name="Abreu J."/>
            <person name="Acer S.C."/>
            <person name="Aftuck L."/>
            <person name="Alexander A."/>
            <person name="An P."/>
            <person name="Anderson E."/>
            <person name="Anderson S."/>
            <person name="Arachi H."/>
            <person name="Azer M."/>
            <person name="Bachantsang P."/>
            <person name="Barry A."/>
            <person name="Bayul T."/>
            <person name="Berlin A."/>
            <person name="Bessette D."/>
            <person name="Bloom T."/>
            <person name="Blye J."/>
            <person name="Boguslavskiy L."/>
            <person name="Bonnet C."/>
            <person name="Boukhgalter B."/>
            <person name="Bourzgui I."/>
            <person name="Brown A."/>
            <person name="Cahill P."/>
            <person name="Channer S."/>
            <person name="Cheshatsang Y."/>
            <person name="Chuda L."/>
            <person name="Citroen M."/>
            <person name="Collymore A."/>
            <person name="Cooke P."/>
            <person name="Costello M."/>
            <person name="D'Aco K."/>
            <person name="Daza R."/>
            <person name="De Haan G."/>
            <person name="DeGray S."/>
            <person name="DeMaso C."/>
            <person name="Dhargay N."/>
            <person name="Dooley K."/>
            <person name="Dooley E."/>
            <person name="Doricent M."/>
            <person name="Dorje P."/>
            <person name="Dorjee K."/>
            <person name="Dupes A."/>
            <person name="Elong R."/>
            <person name="Falk J."/>
            <person name="Farina A."/>
            <person name="Faro S."/>
            <person name="Ferguson D."/>
            <person name="Fisher S."/>
            <person name="Foley C.D."/>
            <person name="Franke A."/>
            <person name="Friedrich D."/>
            <person name="Gadbois L."/>
            <person name="Gearin G."/>
            <person name="Gearin C.R."/>
            <person name="Giannoukos G."/>
            <person name="Goode T."/>
            <person name="Graham J."/>
            <person name="Grandbois E."/>
            <person name="Grewal S."/>
            <person name="Gyaltsen K."/>
            <person name="Hafez N."/>
            <person name="Hagos B."/>
            <person name="Hall J."/>
            <person name="Henson C."/>
            <person name="Hollinger A."/>
            <person name="Honan T."/>
            <person name="Huard M.D."/>
            <person name="Hughes L."/>
            <person name="Hurhula B."/>
            <person name="Husby M.E."/>
            <person name="Kamat A."/>
            <person name="Kanga B."/>
            <person name="Kashin S."/>
            <person name="Khazanovich D."/>
            <person name="Kisner P."/>
            <person name="Lance K."/>
            <person name="Lara M."/>
            <person name="Lee W."/>
            <person name="Lennon N."/>
            <person name="Letendre F."/>
            <person name="LeVine R."/>
            <person name="Lipovsky A."/>
            <person name="Liu X."/>
            <person name="Liu J."/>
            <person name="Liu S."/>
            <person name="Lokyitsang T."/>
            <person name="Lokyitsang Y."/>
            <person name="Lubonja R."/>
            <person name="Lui A."/>
            <person name="MacDonald P."/>
            <person name="Magnisalis V."/>
            <person name="Maru K."/>
            <person name="Matthews C."/>
            <person name="McCusker W."/>
            <person name="McDonough S."/>
            <person name="Mehta T."/>
            <person name="Meldrim J."/>
            <person name="Meneus L."/>
            <person name="Mihai O."/>
            <person name="Mihalev A."/>
            <person name="Mihova T."/>
            <person name="Mittelman R."/>
            <person name="Mlenga V."/>
            <person name="Montmayeur A."/>
            <person name="Mulrain L."/>
            <person name="Navidi A."/>
            <person name="Naylor J."/>
            <person name="Negash T."/>
            <person name="Nguyen T."/>
            <person name="Nguyen N."/>
            <person name="Nicol R."/>
            <person name="Norbu C."/>
            <person name="Norbu N."/>
            <person name="Novod N."/>
            <person name="O'Neill B."/>
            <person name="Osman S."/>
            <person name="Markiewicz E."/>
            <person name="Oyono O.L."/>
            <person name="Patti C."/>
            <person name="Phunkhang P."/>
            <person name="Pierre F."/>
            <person name="Priest M."/>
            <person name="Raghuraman S."/>
            <person name="Rege F."/>
            <person name="Reyes R."/>
            <person name="Rise C."/>
            <person name="Rogov P."/>
            <person name="Ross K."/>
            <person name="Ryan E."/>
            <person name="Settipalli S."/>
            <person name="Shea T."/>
            <person name="Sherpa N."/>
            <person name="Shi L."/>
            <person name="Shih D."/>
            <person name="Sparrow T."/>
            <person name="Spaulding J."/>
            <person name="Stalker J."/>
            <person name="Stange-Thomann N."/>
            <person name="Stavropoulos S."/>
            <person name="Stone C."/>
            <person name="Strader C."/>
            <person name="Tesfaye S."/>
            <person name="Thomson T."/>
            <person name="Thoulutsang Y."/>
            <person name="Thoulutsang D."/>
            <person name="Topham K."/>
            <person name="Topping I."/>
            <person name="Tsamla T."/>
            <person name="Vassiliev H."/>
            <person name="Vo A."/>
            <person name="Wangchuk T."/>
            <person name="Wangdi T."/>
            <person name="Weiand M."/>
            <person name="Wilkinson J."/>
            <person name="Wilson A."/>
            <person name="Yadav S."/>
            <person name="Young G."/>
            <person name="Yu Q."/>
            <person name="Zembek L."/>
            <person name="Zhong D."/>
            <person name="Zimmer A."/>
            <person name="Zwirko Z."/>
            <person name="Jaffe D.B."/>
            <person name="Alvarez P."/>
            <person name="Brockman W."/>
            <person name="Butler J."/>
            <person name="Chin C."/>
            <person name="Gnerre S."/>
            <person name="Grabherr M."/>
            <person name="Kleber M."/>
            <person name="Mauceli E."/>
            <person name="MacCallum I."/>
        </authorList>
    </citation>
    <scope>NUCLEOTIDE SEQUENCE [LARGE SCALE GENOMIC DNA]</scope>
    <source>
        <strain evidence="5">Tucson 14024-0371.13</strain>
    </source>
</reference>
<dbReference type="Pfam" id="PF01607">
    <property type="entry name" value="CBM_14"/>
    <property type="match status" value="1"/>
</dbReference>
<dbReference type="InParanoid" id="B3MHH6"/>
<feature type="domain" description="Chitin-binding type-2" evidence="3">
    <location>
        <begin position="143"/>
        <end position="201"/>
    </location>
</feature>
<evidence type="ECO:0000256" key="1">
    <source>
        <dbReference type="SAM" id="MobiDB-lite"/>
    </source>
</evidence>
<dbReference type="Proteomes" id="UP000007801">
    <property type="component" value="Unassembled WGS sequence"/>
</dbReference>
<accession>B3MHH6</accession>
<keyword evidence="2" id="KW-0732">Signal</keyword>
<feature type="chain" id="PRO_5002792945" description="Chitin-binding type-2 domain-containing protein" evidence="2">
    <location>
        <begin position="25"/>
        <end position="431"/>
    </location>
</feature>
<feature type="compositionally biased region" description="Acidic residues" evidence="1">
    <location>
        <begin position="120"/>
        <end position="131"/>
    </location>
</feature>
<feature type="signal peptide" evidence="2">
    <location>
        <begin position="1"/>
        <end position="24"/>
    </location>
</feature>
<proteinExistence type="predicted"/>
<keyword evidence="5" id="KW-1185">Reference proteome</keyword>
<dbReference type="HOGENOM" id="CLU_056247_0_0_1"/>
<protein>
    <recommendedName>
        <fullName evidence="3">Chitin-binding type-2 domain-containing protein</fullName>
    </recommendedName>
</protein>
<gene>
    <name evidence="4" type="primary">Dana\GF13726</name>
    <name evidence="4" type="synonym">dana_GLEANR_13733</name>
    <name evidence="4" type="ORF">GF13726</name>
</gene>
<dbReference type="FunCoup" id="B3MHH6">
    <property type="interactions" value="2"/>
</dbReference>
<dbReference type="InterPro" id="IPR052976">
    <property type="entry name" value="Scoloptoxin-like"/>
</dbReference>
<feature type="compositionally biased region" description="Low complexity" evidence="1">
    <location>
        <begin position="71"/>
        <end position="82"/>
    </location>
</feature>
<name>B3MHH6_DROAN</name>
<dbReference type="PhylomeDB" id="B3MHH6"/>
<dbReference type="eggNOG" id="ENOG502RZRF">
    <property type="taxonomic scope" value="Eukaryota"/>
</dbReference>
<dbReference type="AlphaFoldDB" id="B3MHH6"/>
<dbReference type="GO" id="GO:0005576">
    <property type="term" value="C:extracellular region"/>
    <property type="evidence" value="ECO:0007669"/>
    <property type="project" value="InterPro"/>
</dbReference>
<evidence type="ECO:0000313" key="5">
    <source>
        <dbReference type="Proteomes" id="UP000007801"/>
    </source>
</evidence>
<dbReference type="PANTHER" id="PTHR22933">
    <property type="entry name" value="FI18007P1-RELATED"/>
    <property type="match status" value="1"/>
</dbReference>
<dbReference type="InterPro" id="IPR002557">
    <property type="entry name" value="Chitin-bd_dom"/>
</dbReference>
<sequence>MHIHSALLLVLAVATGLWVSSVEAAATGAAAATATTSKPKGFEARSLDVNASGAEEEDEFETQAQTHLAYRQQPQQQRQLYEYSEEEQEEPPRQVYVNRNAKQQSNFLKIQGQLKKPLSEESEEEEEEVEEPDRLSTLLSKSSFSCNDRNSGYYADESLSCEVFHYCQDSQKHSWICPEGFTFHQIHLICMPPSHDNICKQSSKYHIVNDYLYKPINLQEHQSKPNVTLRYSERYFPENYYEHERYDDEEEEEPAPRPRIQPQQPQQQHHHRIQQQQQPQQQHRQVVAYQQPQQQPQVRVQYQQPQQVQHQTAAPQPQVVTQIRHQPQPQPTTLAYRKPLPATTVQPQLQFHQPQLQLHQQRPQTLAPTVTPAPYRFFTAAPQLQHLQQQQQQVFRTPEEINISLQQRRPQVFIATTPRYYEDEYLYERRK</sequence>
<feature type="region of interest" description="Disordered" evidence="1">
    <location>
        <begin position="70"/>
        <end position="93"/>
    </location>
</feature>
<dbReference type="PANTHER" id="PTHR22933:SF31">
    <property type="entry name" value="FI18007P1"/>
    <property type="match status" value="1"/>
</dbReference>
<organism evidence="4 5">
    <name type="scientific">Drosophila ananassae</name>
    <name type="common">Fruit fly</name>
    <dbReference type="NCBI Taxonomy" id="7217"/>
    <lineage>
        <taxon>Eukaryota</taxon>
        <taxon>Metazoa</taxon>
        <taxon>Ecdysozoa</taxon>
        <taxon>Arthropoda</taxon>
        <taxon>Hexapoda</taxon>
        <taxon>Insecta</taxon>
        <taxon>Pterygota</taxon>
        <taxon>Neoptera</taxon>
        <taxon>Endopterygota</taxon>
        <taxon>Diptera</taxon>
        <taxon>Brachycera</taxon>
        <taxon>Muscomorpha</taxon>
        <taxon>Ephydroidea</taxon>
        <taxon>Drosophilidae</taxon>
        <taxon>Drosophila</taxon>
        <taxon>Sophophora</taxon>
    </lineage>
</organism>
<dbReference type="STRING" id="7217.B3MHH6"/>
<feature type="region of interest" description="Disordered" evidence="1">
    <location>
        <begin position="243"/>
        <end position="319"/>
    </location>
</feature>
<feature type="compositionally biased region" description="Low complexity" evidence="1">
    <location>
        <begin position="274"/>
        <end position="319"/>
    </location>
</feature>